<dbReference type="EMBL" id="PVWG01000048">
    <property type="protein sequence ID" value="PSB16057.1"/>
    <property type="molecule type" value="Genomic_DNA"/>
</dbReference>
<dbReference type="RefSeq" id="WP_073071497.1">
    <property type="nucleotide sequence ID" value="NZ_MPPI01000011.1"/>
</dbReference>
<keyword evidence="2" id="KW-1185">Reference proteome</keyword>
<evidence type="ECO:0000313" key="1">
    <source>
        <dbReference type="EMBL" id="PSB16057.1"/>
    </source>
</evidence>
<dbReference type="STRING" id="1920490.GCA_001895925_04596"/>
<reference evidence="1 2" key="1">
    <citation type="submission" date="2018-02" db="EMBL/GenBank/DDBJ databases">
        <authorList>
            <person name="Cohen D.B."/>
            <person name="Kent A.D."/>
        </authorList>
    </citation>
    <scope>NUCLEOTIDE SEQUENCE [LARGE SCALE GENOMIC DNA]</scope>
    <source>
        <strain evidence="1 2">ULC007</strain>
    </source>
</reference>
<comment type="caution">
    <text evidence="1">The sequence shown here is derived from an EMBL/GenBank/DDBJ whole genome shotgun (WGS) entry which is preliminary data.</text>
</comment>
<sequence>MNPQFDTKTLISLATFLAGAGSAVWGMVRFYADGEKKRYAAERDFTHLRNNQEQMKTQIASLAKEIDSLSDDMKTHLAVFNVMLSQRGESVSGILGYKKRRDDG</sequence>
<dbReference type="AlphaFoldDB" id="A0A2T1D6J2"/>
<dbReference type="OrthoDB" id="489903at2"/>
<name>A0A2T1D6J2_9CYAN</name>
<evidence type="ECO:0000313" key="2">
    <source>
        <dbReference type="Proteomes" id="UP000238634"/>
    </source>
</evidence>
<organism evidence="1 2">
    <name type="scientific">Phormidesmis priestleyi ULC007</name>
    <dbReference type="NCBI Taxonomy" id="1920490"/>
    <lineage>
        <taxon>Bacteria</taxon>
        <taxon>Bacillati</taxon>
        <taxon>Cyanobacteriota</taxon>
        <taxon>Cyanophyceae</taxon>
        <taxon>Leptolyngbyales</taxon>
        <taxon>Leptolyngbyaceae</taxon>
        <taxon>Phormidesmis</taxon>
    </lineage>
</organism>
<protein>
    <submittedName>
        <fullName evidence="1">Uncharacterized protein</fullName>
    </submittedName>
</protein>
<gene>
    <name evidence="1" type="ORF">C7B65_22800</name>
</gene>
<dbReference type="Proteomes" id="UP000238634">
    <property type="component" value="Unassembled WGS sequence"/>
</dbReference>
<accession>A0A2T1D6J2</accession>
<reference evidence="1 2" key="2">
    <citation type="submission" date="2018-03" db="EMBL/GenBank/DDBJ databases">
        <title>The ancient ancestry and fast evolution of plastids.</title>
        <authorList>
            <person name="Moore K.R."/>
            <person name="Magnabosco C."/>
            <person name="Momper L."/>
            <person name="Gold D.A."/>
            <person name="Bosak T."/>
            <person name="Fournier G.P."/>
        </authorList>
    </citation>
    <scope>NUCLEOTIDE SEQUENCE [LARGE SCALE GENOMIC DNA]</scope>
    <source>
        <strain evidence="1 2">ULC007</strain>
    </source>
</reference>
<proteinExistence type="predicted"/>